<dbReference type="EMBL" id="STGT01000004">
    <property type="protein sequence ID" value="THV12407.1"/>
    <property type="molecule type" value="Genomic_DNA"/>
</dbReference>
<reference evidence="1 2" key="1">
    <citation type="submission" date="2019-04" db="EMBL/GenBank/DDBJ databases">
        <title>Genome sequence of strain 7209-2.</title>
        <authorList>
            <person name="Gao J."/>
            <person name="Sun J."/>
        </authorList>
    </citation>
    <scope>NUCLEOTIDE SEQUENCE [LARGE SCALE GENOMIC DNA]</scope>
    <source>
        <strain evidence="1 2">7209-2</strain>
    </source>
</reference>
<gene>
    <name evidence="1" type="ORF">E9677_16645</name>
</gene>
<evidence type="ECO:0000313" key="1">
    <source>
        <dbReference type="EMBL" id="THV12407.1"/>
    </source>
</evidence>
<accession>A0ABY2QRB8</accession>
<keyword evidence="2" id="KW-1185">Reference proteome</keyword>
<comment type="caution">
    <text evidence="1">The sequence shown here is derived from an EMBL/GenBank/DDBJ whole genome shotgun (WGS) entry which is preliminary data.</text>
</comment>
<sequence length="79" mass="9076">MTRKLDQIIRLPIASAPFLASICRDFLALKSGLQEEDCEKNVVRSNVKRHLHLRQFCDEQGGQTRFYPKAEGRVSDEKS</sequence>
<organism evidence="1 2">
    <name type="scientific">Rhizobium rhizophilum</name>
    <dbReference type="NCBI Taxonomy" id="1850373"/>
    <lineage>
        <taxon>Bacteria</taxon>
        <taxon>Pseudomonadati</taxon>
        <taxon>Pseudomonadota</taxon>
        <taxon>Alphaproteobacteria</taxon>
        <taxon>Hyphomicrobiales</taxon>
        <taxon>Rhizobiaceae</taxon>
        <taxon>Rhizobium/Agrobacterium group</taxon>
        <taxon>Rhizobium</taxon>
    </lineage>
</organism>
<dbReference type="RefSeq" id="WP_136559203.1">
    <property type="nucleotide sequence ID" value="NZ_STGT01000004.1"/>
</dbReference>
<dbReference type="Proteomes" id="UP000309667">
    <property type="component" value="Unassembled WGS sequence"/>
</dbReference>
<proteinExistence type="predicted"/>
<name>A0ABY2QRB8_9HYPH</name>
<protein>
    <submittedName>
        <fullName evidence="1">Uncharacterized protein</fullName>
    </submittedName>
</protein>
<evidence type="ECO:0000313" key="2">
    <source>
        <dbReference type="Proteomes" id="UP000309667"/>
    </source>
</evidence>